<evidence type="ECO:0000313" key="1">
    <source>
        <dbReference type="EMBL" id="KAK9307458.1"/>
    </source>
</evidence>
<accession>A0AAW1ACE3</accession>
<name>A0AAW1ACE3_9HYME</name>
<dbReference type="EMBL" id="JAWNGG020000029">
    <property type="protein sequence ID" value="KAK9307458.1"/>
    <property type="molecule type" value="Genomic_DNA"/>
</dbReference>
<evidence type="ECO:0000313" key="2">
    <source>
        <dbReference type="Proteomes" id="UP001432146"/>
    </source>
</evidence>
<comment type="caution">
    <text evidence="1">The sequence shown here is derived from an EMBL/GenBank/DDBJ whole genome shotgun (WGS) entry which is preliminary data.</text>
</comment>
<protein>
    <submittedName>
        <fullName evidence="1">Uncharacterized protein</fullName>
    </submittedName>
</protein>
<dbReference type="Proteomes" id="UP001432146">
    <property type="component" value="Unassembled WGS sequence"/>
</dbReference>
<keyword evidence="2" id="KW-1185">Reference proteome</keyword>
<dbReference type="AlphaFoldDB" id="A0AAW1ACE3"/>
<sequence length="146" mass="16567">MEIKRVLAKTRAEFGKQCIFDVRESQMDATVLPRPADMNDYIRRSHCHVGIQHTKQLALHEVSSVLSRRLRRWSECIQPACLLAPCTLHLYIRIHAGLNRRRDLPPPLLPISIRGFPFSPIPLGRDADAARSAITISLVPTLLRDS</sequence>
<gene>
    <name evidence="1" type="ORF">QLX08_002256</name>
</gene>
<organism evidence="1 2">
    <name type="scientific">Tetragonisca angustula</name>
    <dbReference type="NCBI Taxonomy" id="166442"/>
    <lineage>
        <taxon>Eukaryota</taxon>
        <taxon>Metazoa</taxon>
        <taxon>Ecdysozoa</taxon>
        <taxon>Arthropoda</taxon>
        <taxon>Hexapoda</taxon>
        <taxon>Insecta</taxon>
        <taxon>Pterygota</taxon>
        <taxon>Neoptera</taxon>
        <taxon>Endopterygota</taxon>
        <taxon>Hymenoptera</taxon>
        <taxon>Apocrita</taxon>
        <taxon>Aculeata</taxon>
        <taxon>Apoidea</taxon>
        <taxon>Anthophila</taxon>
        <taxon>Apidae</taxon>
        <taxon>Tetragonisca</taxon>
    </lineage>
</organism>
<reference evidence="1 2" key="1">
    <citation type="submission" date="2024-05" db="EMBL/GenBank/DDBJ databases">
        <title>The nuclear and mitochondrial genome assemblies of Tetragonisca angustula (Apidae: Meliponini), a tiny yet remarkable pollinator in the Neotropics.</title>
        <authorList>
            <person name="Ferrari R."/>
            <person name="Ricardo P.C."/>
            <person name="Dias F.C."/>
            <person name="Araujo N.S."/>
            <person name="Soares D.O."/>
            <person name="Zhou Q.-S."/>
            <person name="Zhu C.-D."/>
            <person name="Coutinho L."/>
            <person name="Airas M.C."/>
            <person name="Batista T.M."/>
        </authorList>
    </citation>
    <scope>NUCLEOTIDE SEQUENCE [LARGE SCALE GENOMIC DNA]</scope>
    <source>
        <strain evidence="1">ASF017062</strain>
        <tissue evidence="1">Abdomen</tissue>
    </source>
</reference>
<proteinExistence type="predicted"/>